<proteinExistence type="predicted"/>
<dbReference type="AlphaFoldDB" id="A0A934W7K2"/>
<dbReference type="Proteomes" id="UP000622890">
    <property type="component" value="Unassembled WGS sequence"/>
</dbReference>
<keyword evidence="3" id="KW-1185">Reference proteome</keyword>
<evidence type="ECO:0000313" key="2">
    <source>
        <dbReference type="EMBL" id="MBK4736480.1"/>
    </source>
</evidence>
<evidence type="ECO:0000256" key="1">
    <source>
        <dbReference type="SAM" id="SignalP"/>
    </source>
</evidence>
<organism evidence="2 3">
    <name type="scientific">Noviherbaspirillum pedocola</name>
    <dbReference type="NCBI Taxonomy" id="2801341"/>
    <lineage>
        <taxon>Bacteria</taxon>
        <taxon>Pseudomonadati</taxon>
        <taxon>Pseudomonadota</taxon>
        <taxon>Betaproteobacteria</taxon>
        <taxon>Burkholderiales</taxon>
        <taxon>Oxalobacteraceae</taxon>
        <taxon>Noviherbaspirillum</taxon>
    </lineage>
</organism>
<evidence type="ECO:0000313" key="3">
    <source>
        <dbReference type="Proteomes" id="UP000622890"/>
    </source>
</evidence>
<sequence>MRSISPSRAALCALLLSASLCACSPQFNWREVHGEAAPFSVLLPSRPSTHAQQVDLDGVRVTMSMTAAEVDGLMFAVGSAELPDAAQVPHALAAMKTAMTRNIGAADVAEKAVPGMAATDIDAAGSRSGRPLRLVGRFTSKGRRVYQAVVIGPASAITPEIVDTFLSSFKPGA</sequence>
<dbReference type="EMBL" id="JAEPBG010000007">
    <property type="protein sequence ID" value="MBK4736480.1"/>
    <property type="molecule type" value="Genomic_DNA"/>
</dbReference>
<feature type="signal peptide" evidence="1">
    <location>
        <begin position="1"/>
        <end position="22"/>
    </location>
</feature>
<reference evidence="2" key="1">
    <citation type="submission" date="2021-01" db="EMBL/GenBank/DDBJ databases">
        <title>Genome sequence of strain Noviherbaspirillum sp. DKR-6.</title>
        <authorList>
            <person name="Chaudhary D.K."/>
        </authorList>
    </citation>
    <scope>NUCLEOTIDE SEQUENCE</scope>
    <source>
        <strain evidence="2">DKR-6</strain>
    </source>
</reference>
<dbReference type="RefSeq" id="WP_200593951.1">
    <property type="nucleotide sequence ID" value="NZ_JAEPBG010000007.1"/>
</dbReference>
<evidence type="ECO:0008006" key="4">
    <source>
        <dbReference type="Google" id="ProtNLM"/>
    </source>
</evidence>
<feature type="chain" id="PRO_5037565195" description="Transmembrane protein" evidence="1">
    <location>
        <begin position="23"/>
        <end position="173"/>
    </location>
</feature>
<accession>A0A934W7K2</accession>
<keyword evidence="1" id="KW-0732">Signal</keyword>
<dbReference type="PROSITE" id="PS51257">
    <property type="entry name" value="PROKAR_LIPOPROTEIN"/>
    <property type="match status" value="1"/>
</dbReference>
<comment type="caution">
    <text evidence="2">The sequence shown here is derived from an EMBL/GenBank/DDBJ whole genome shotgun (WGS) entry which is preliminary data.</text>
</comment>
<gene>
    <name evidence="2" type="ORF">JJB74_17795</name>
</gene>
<name>A0A934W7K2_9BURK</name>
<protein>
    <recommendedName>
        <fullName evidence="4">Transmembrane protein</fullName>
    </recommendedName>
</protein>